<dbReference type="Pfam" id="PF04674">
    <property type="entry name" value="Phi_1"/>
    <property type="match status" value="1"/>
</dbReference>
<keyword evidence="7" id="KW-1185">Reference proteome</keyword>
<dbReference type="OrthoDB" id="2017091at2759"/>
<dbReference type="PANTHER" id="PTHR31279:SF73">
    <property type="entry name" value="OS10G0376400 PROTEIN"/>
    <property type="match status" value="1"/>
</dbReference>
<proteinExistence type="inferred from homology"/>
<evidence type="ECO:0000313" key="7">
    <source>
        <dbReference type="Proteomes" id="UP000250321"/>
    </source>
</evidence>
<evidence type="ECO:0000256" key="5">
    <source>
        <dbReference type="ARBA" id="ARBA00023591"/>
    </source>
</evidence>
<keyword evidence="4" id="KW-0732">Signal</keyword>
<dbReference type="InterPro" id="IPR006766">
    <property type="entry name" value="EXORDIUM-like"/>
</dbReference>
<dbReference type="AlphaFoldDB" id="A0A314UKT4"/>
<comment type="subcellular location">
    <subcellularLocation>
        <location evidence="1">Secreted</location>
        <location evidence="1">Extracellular space</location>
        <location evidence="1">Apoplast</location>
    </subcellularLocation>
</comment>
<comment type="similarity">
    <text evidence="5">Belongs to the EXORDIUM family.</text>
</comment>
<dbReference type="GO" id="GO:0048046">
    <property type="term" value="C:apoplast"/>
    <property type="evidence" value="ECO:0007669"/>
    <property type="project" value="UniProtKB-SubCell"/>
</dbReference>
<organism evidence="6 7">
    <name type="scientific">Prunus yedoensis var. nudiflora</name>
    <dbReference type="NCBI Taxonomy" id="2094558"/>
    <lineage>
        <taxon>Eukaryota</taxon>
        <taxon>Viridiplantae</taxon>
        <taxon>Streptophyta</taxon>
        <taxon>Embryophyta</taxon>
        <taxon>Tracheophyta</taxon>
        <taxon>Spermatophyta</taxon>
        <taxon>Magnoliopsida</taxon>
        <taxon>eudicotyledons</taxon>
        <taxon>Gunneridae</taxon>
        <taxon>Pentapetalae</taxon>
        <taxon>rosids</taxon>
        <taxon>fabids</taxon>
        <taxon>Rosales</taxon>
        <taxon>Rosaceae</taxon>
        <taxon>Amygdaloideae</taxon>
        <taxon>Amygdaleae</taxon>
        <taxon>Prunus</taxon>
    </lineage>
</organism>
<dbReference type="PANTHER" id="PTHR31279">
    <property type="entry name" value="PROTEIN EXORDIUM-LIKE 5"/>
    <property type="match status" value="1"/>
</dbReference>
<comment type="caution">
    <text evidence="6">The sequence shown here is derived from an EMBL/GenBank/DDBJ whole genome shotgun (WGS) entry which is preliminary data.</text>
</comment>
<evidence type="ECO:0000256" key="2">
    <source>
        <dbReference type="ARBA" id="ARBA00022523"/>
    </source>
</evidence>
<name>A0A314UKT4_PRUYE</name>
<dbReference type="Proteomes" id="UP000250321">
    <property type="component" value="Unassembled WGS sequence"/>
</dbReference>
<gene>
    <name evidence="6" type="ORF">Pyn_14225</name>
</gene>
<reference evidence="6 7" key="1">
    <citation type="submission" date="2018-02" db="EMBL/GenBank/DDBJ databases">
        <title>Draft genome of wild Prunus yedoensis var. nudiflora.</title>
        <authorList>
            <person name="Baek S."/>
            <person name="Kim J.-H."/>
            <person name="Choi K."/>
            <person name="Kim G.-B."/>
            <person name="Cho A."/>
            <person name="Jang H."/>
            <person name="Shin C.-H."/>
            <person name="Yu H.-J."/>
            <person name="Mun J.-H."/>
        </authorList>
    </citation>
    <scope>NUCLEOTIDE SEQUENCE [LARGE SCALE GENOMIC DNA]</scope>
    <source>
        <strain evidence="7">cv. Jeju island</strain>
        <tissue evidence="6">Leaf</tissue>
    </source>
</reference>
<evidence type="ECO:0000256" key="1">
    <source>
        <dbReference type="ARBA" id="ARBA00004271"/>
    </source>
</evidence>
<accession>A0A314UKT4</accession>
<evidence type="ECO:0000256" key="3">
    <source>
        <dbReference type="ARBA" id="ARBA00022525"/>
    </source>
</evidence>
<evidence type="ECO:0000313" key="6">
    <source>
        <dbReference type="EMBL" id="PQM38173.1"/>
    </source>
</evidence>
<sequence>MVVNIASLLAGSVTNPFGSGYYMGSTEDLLEAVSTCPGVYGKGAYPGYAGVLQLDTSSGVSYMRFV</sequence>
<protein>
    <submittedName>
        <fullName evidence="6">Uncharacterized protein</fullName>
    </submittedName>
</protein>
<keyword evidence="3" id="KW-0964">Secreted</keyword>
<dbReference type="EMBL" id="PJQY01003351">
    <property type="protein sequence ID" value="PQM38173.1"/>
    <property type="molecule type" value="Genomic_DNA"/>
</dbReference>
<evidence type="ECO:0000256" key="4">
    <source>
        <dbReference type="ARBA" id="ARBA00022729"/>
    </source>
</evidence>
<dbReference type="STRING" id="2094558.A0A314UKT4"/>
<keyword evidence="2" id="KW-0052">Apoplast</keyword>